<keyword evidence="2" id="KW-1185">Reference proteome</keyword>
<gene>
    <name evidence="1" type="ORF">B0H17DRAFT_1123994</name>
</gene>
<name>A0AAD7MCM2_MYCRO</name>
<proteinExistence type="predicted"/>
<dbReference type="AlphaFoldDB" id="A0AAD7MCM2"/>
<accession>A0AAD7MCM2</accession>
<organism evidence="1 2">
    <name type="scientific">Mycena rosella</name>
    <name type="common">Pink bonnet</name>
    <name type="synonym">Agaricus rosellus</name>
    <dbReference type="NCBI Taxonomy" id="1033263"/>
    <lineage>
        <taxon>Eukaryota</taxon>
        <taxon>Fungi</taxon>
        <taxon>Dikarya</taxon>
        <taxon>Basidiomycota</taxon>
        <taxon>Agaricomycotina</taxon>
        <taxon>Agaricomycetes</taxon>
        <taxon>Agaricomycetidae</taxon>
        <taxon>Agaricales</taxon>
        <taxon>Marasmiineae</taxon>
        <taxon>Mycenaceae</taxon>
        <taxon>Mycena</taxon>
    </lineage>
</organism>
<comment type="caution">
    <text evidence="1">The sequence shown here is derived from an EMBL/GenBank/DDBJ whole genome shotgun (WGS) entry which is preliminary data.</text>
</comment>
<evidence type="ECO:0000313" key="1">
    <source>
        <dbReference type="EMBL" id="KAJ7710913.1"/>
    </source>
</evidence>
<sequence>MSLLSSGFMPFGVECKVEVLLAAAVVQSFAPNDSVLPLWYWGWWQLMADHPWKNSKAILAQHKACISVAYPLEKYLHSLNKLEIIHLSKLHVSIFTAMPVAAPTTKGTTQVNLGPKHPKKQTHGIRSKAALNYTAIANRKVVNSFSSSSTKTQGSQDIEKALSNHVAKGVCGGCLCRMWSINTPPLLDSIGKI</sequence>
<dbReference type="Proteomes" id="UP001221757">
    <property type="component" value="Unassembled WGS sequence"/>
</dbReference>
<reference evidence="1" key="1">
    <citation type="submission" date="2023-03" db="EMBL/GenBank/DDBJ databases">
        <title>Massive genome expansion in bonnet fungi (Mycena s.s.) driven by repeated elements and novel gene families across ecological guilds.</title>
        <authorList>
            <consortium name="Lawrence Berkeley National Laboratory"/>
            <person name="Harder C.B."/>
            <person name="Miyauchi S."/>
            <person name="Viragh M."/>
            <person name="Kuo A."/>
            <person name="Thoen E."/>
            <person name="Andreopoulos B."/>
            <person name="Lu D."/>
            <person name="Skrede I."/>
            <person name="Drula E."/>
            <person name="Henrissat B."/>
            <person name="Morin E."/>
            <person name="Kohler A."/>
            <person name="Barry K."/>
            <person name="LaButti K."/>
            <person name="Morin E."/>
            <person name="Salamov A."/>
            <person name="Lipzen A."/>
            <person name="Mereny Z."/>
            <person name="Hegedus B."/>
            <person name="Baldrian P."/>
            <person name="Stursova M."/>
            <person name="Weitz H."/>
            <person name="Taylor A."/>
            <person name="Grigoriev I.V."/>
            <person name="Nagy L.G."/>
            <person name="Martin F."/>
            <person name="Kauserud H."/>
        </authorList>
    </citation>
    <scope>NUCLEOTIDE SEQUENCE</scope>
    <source>
        <strain evidence="1">CBHHK067</strain>
    </source>
</reference>
<evidence type="ECO:0000313" key="2">
    <source>
        <dbReference type="Proteomes" id="UP001221757"/>
    </source>
</evidence>
<protein>
    <submittedName>
        <fullName evidence="1">Uncharacterized protein</fullName>
    </submittedName>
</protein>
<dbReference type="EMBL" id="JARKIE010000001">
    <property type="protein sequence ID" value="KAJ7710913.1"/>
    <property type="molecule type" value="Genomic_DNA"/>
</dbReference>